<dbReference type="Pfam" id="PF00326">
    <property type="entry name" value="Peptidase_S9"/>
    <property type="match status" value="1"/>
</dbReference>
<evidence type="ECO:0008006" key="6">
    <source>
        <dbReference type="Google" id="ProtNLM"/>
    </source>
</evidence>
<dbReference type="PANTHER" id="PTHR22946">
    <property type="entry name" value="DIENELACTONE HYDROLASE DOMAIN-CONTAINING PROTEIN-RELATED"/>
    <property type="match status" value="1"/>
</dbReference>
<dbReference type="GO" id="GO:0052689">
    <property type="term" value="F:carboxylic ester hydrolase activity"/>
    <property type="evidence" value="ECO:0007669"/>
    <property type="project" value="UniProtKB-ARBA"/>
</dbReference>
<dbReference type="Pfam" id="PF01738">
    <property type="entry name" value="DLH"/>
    <property type="match status" value="1"/>
</dbReference>
<evidence type="ECO:0000259" key="2">
    <source>
        <dbReference type="Pfam" id="PF00326"/>
    </source>
</evidence>
<dbReference type="GO" id="GO:0006508">
    <property type="term" value="P:proteolysis"/>
    <property type="evidence" value="ECO:0007669"/>
    <property type="project" value="InterPro"/>
</dbReference>
<organism evidence="4 5">
    <name type="scientific">Cyclobacterium amurskyense</name>
    <dbReference type="NCBI Taxonomy" id="320787"/>
    <lineage>
        <taxon>Bacteria</taxon>
        <taxon>Pseudomonadati</taxon>
        <taxon>Bacteroidota</taxon>
        <taxon>Cytophagia</taxon>
        <taxon>Cytophagales</taxon>
        <taxon>Cyclobacteriaceae</taxon>
        <taxon>Cyclobacterium</taxon>
    </lineage>
</organism>
<protein>
    <recommendedName>
        <fullName evidence="6">Dienelactone hydrolase domain-containing protein</fullName>
    </recommendedName>
</protein>
<evidence type="ECO:0000256" key="1">
    <source>
        <dbReference type="ARBA" id="ARBA00022801"/>
    </source>
</evidence>
<dbReference type="OrthoDB" id="8183145at2"/>
<dbReference type="SUPFAM" id="SSF53474">
    <property type="entry name" value="alpha/beta-Hydrolases"/>
    <property type="match status" value="2"/>
</dbReference>
<dbReference type="RefSeq" id="WP_048642922.1">
    <property type="nucleotide sequence ID" value="NZ_CP012040.1"/>
</dbReference>
<dbReference type="Gene3D" id="3.40.50.1820">
    <property type="entry name" value="alpha/beta hydrolase"/>
    <property type="match status" value="2"/>
</dbReference>
<accession>A0A0H4PII7</accession>
<reference evidence="4 5" key="1">
    <citation type="submission" date="2015-07" db="EMBL/GenBank/DDBJ databases">
        <authorList>
            <person name="Kim K.M."/>
        </authorList>
    </citation>
    <scope>NUCLEOTIDE SEQUENCE [LARGE SCALE GENOMIC DNA]</scope>
    <source>
        <strain evidence="4 5">KCTC 12363</strain>
    </source>
</reference>
<evidence type="ECO:0000313" key="4">
    <source>
        <dbReference type="EMBL" id="AKP52733.1"/>
    </source>
</evidence>
<evidence type="ECO:0000313" key="5">
    <source>
        <dbReference type="Proteomes" id="UP000036520"/>
    </source>
</evidence>
<keyword evidence="1" id="KW-0378">Hydrolase</keyword>
<dbReference type="PANTHER" id="PTHR22946:SF9">
    <property type="entry name" value="POLYKETIDE TRANSFERASE AF380"/>
    <property type="match status" value="1"/>
</dbReference>
<dbReference type="AlphaFoldDB" id="A0A0H4PII7"/>
<dbReference type="InterPro" id="IPR002925">
    <property type="entry name" value="Dienelactn_hydro"/>
</dbReference>
<dbReference type="InterPro" id="IPR029058">
    <property type="entry name" value="AB_hydrolase_fold"/>
</dbReference>
<name>A0A0H4PII7_9BACT</name>
<feature type="domain" description="Dienelactone hydrolase" evidence="3">
    <location>
        <begin position="172"/>
        <end position="276"/>
    </location>
</feature>
<keyword evidence="5" id="KW-1185">Reference proteome</keyword>
<dbReference type="Proteomes" id="UP000036520">
    <property type="component" value="Chromosome"/>
</dbReference>
<dbReference type="KEGG" id="camu:CA2015_3343"/>
<evidence type="ECO:0000259" key="3">
    <source>
        <dbReference type="Pfam" id="PF01738"/>
    </source>
</evidence>
<dbReference type="InterPro" id="IPR050261">
    <property type="entry name" value="FrsA_esterase"/>
</dbReference>
<dbReference type="PATRIC" id="fig|320787.5.peg.3652"/>
<feature type="domain" description="Peptidase S9 prolyl oligopeptidase catalytic" evidence="2">
    <location>
        <begin position="568"/>
        <end position="720"/>
    </location>
</feature>
<dbReference type="EMBL" id="CP012040">
    <property type="protein sequence ID" value="AKP52733.1"/>
    <property type="molecule type" value="Genomic_DNA"/>
</dbReference>
<proteinExistence type="predicted"/>
<dbReference type="STRING" id="320787.CA2015_3343"/>
<sequence>MINLSLLLFYSVFSLVDSLPQVLPGTREGIAPVSQEAFSRELLDGAHRFVDLKIEEANTERMRDWTIGFSSKEQKEHFLSEKRDKLRSILGIATQPVKVNKIELIANVSDPVEVAETNKYTIYQIKWPVLEGVFGEGLLLKPKVNPKGHFIVLPDADQIPEQLAGLAPDIAEGSQMARHLAENGFEVIVPTLINREVLEKDQSAREWIYRQAFQMGKHLIGFEVQQVLAISQYWQEHGADKIGLAGFGEGGLIALVAAALDTNIDASLVSGYFGQQQEKWDEPIYRNIWDFSTHFGDAELAAMVAPRGLVIEHSQLPEEVILPTQKPKEYDPFSYSGYKGALTQTDFKTLQEAFNRISLIEKNARYNRVLVTGQNSTSIAFGSMNGLNALVDLMEIEGNLDLSSDKPFDQRKDFNPKERQLRIRNGMETYVQQLIHLSPATRNEFYLHQVMPNWANKEWSTKSYHPYEKPDQFKKESQKYREYFKDEVIGSFSDDLLPGNPSSIQVYENEKWKGYSIALDVFPEFGGGGILLLPKDISKGEQRPVVVVQHGRNGVPEIVIEGHTSYNNMAARLAEEGFVVFVPYGLFSGEDRYRWLDRKANTIGKSLFSFVLAQHEQYLAFLGDLPFVDKSRIAFYGKSYGGETAMRIPSILEGYALSVCSADFGDWTRKVADTSFYNSFMHTIEWEMPYFNMGNTFSYAEMAYLIFPRPFMVERGRHDLVQPDEWVAYEYEKVRSLYTQFGKGDNTNIEYFNGGHASRNKGVFDFLHQHLNWP</sequence>
<gene>
    <name evidence="4" type="ORF">CA2015_3343</name>
</gene>
<dbReference type="InterPro" id="IPR001375">
    <property type="entry name" value="Peptidase_S9_cat"/>
</dbReference>
<dbReference type="GO" id="GO:0008236">
    <property type="term" value="F:serine-type peptidase activity"/>
    <property type="evidence" value="ECO:0007669"/>
    <property type="project" value="InterPro"/>
</dbReference>